<accession>A5E5W1</accession>
<dbReference type="HOGENOM" id="CLU_713847_0_0_1"/>
<sequence>MPFFNNCFQNVFAKDSEPAKPKVRFLLPGESSGSPILEPSSVYRDSRYLRKAGTETYGEIFQNKLDYTEPSTGIPLIRRRALEAENAKQPPKNSPPHFSPPKSIFVRIAEDPRVFPDDFMDMLDGTEVSVASESVVLQNAESSLIYDKLRGPVNIGIDFSSESRQTRREDIITESDTVTILRSASQVEEASNNSFTSPYDSPSQLQFHVANETIDGNADVPCTSALSEFESSSVYDDEIIPREAPYHVAIETTDGNADVPCTSALSEFESSSVYDDEIIPREAPYHVAIETTDGNADVPCTSALSEFESSSVYDDEIIPREAPYHVAIKTTDGNADVPCTSALSEFESSSVYDDEIIPREAPYHVAIETIDGNADVPYTSVIPRIRV</sequence>
<evidence type="ECO:0000313" key="2">
    <source>
        <dbReference type="Proteomes" id="UP000001996"/>
    </source>
</evidence>
<dbReference type="VEuPathDB" id="FungiDB:LELG_05000"/>
<organism evidence="1 2">
    <name type="scientific">Lodderomyces elongisporus (strain ATCC 11503 / CBS 2605 / JCM 1781 / NBRC 1676 / NRRL YB-4239)</name>
    <name type="common">Yeast</name>
    <name type="synonym">Saccharomyces elongisporus</name>
    <dbReference type="NCBI Taxonomy" id="379508"/>
    <lineage>
        <taxon>Eukaryota</taxon>
        <taxon>Fungi</taxon>
        <taxon>Dikarya</taxon>
        <taxon>Ascomycota</taxon>
        <taxon>Saccharomycotina</taxon>
        <taxon>Pichiomycetes</taxon>
        <taxon>Debaryomycetaceae</taxon>
        <taxon>Candida/Lodderomyces clade</taxon>
        <taxon>Lodderomyces</taxon>
    </lineage>
</organism>
<reference evidence="1 2" key="1">
    <citation type="journal article" date="2009" name="Nature">
        <title>Evolution of pathogenicity and sexual reproduction in eight Candida genomes.</title>
        <authorList>
            <person name="Butler G."/>
            <person name="Rasmussen M.D."/>
            <person name="Lin M.F."/>
            <person name="Santos M.A."/>
            <person name="Sakthikumar S."/>
            <person name="Munro C.A."/>
            <person name="Rheinbay E."/>
            <person name="Grabherr M."/>
            <person name="Forche A."/>
            <person name="Reedy J.L."/>
            <person name="Agrafioti I."/>
            <person name="Arnaud M.B."/>
            <person name="Bates S."/>
            <person name="Brown A.J."/>
            <person name="Brunke S."/>
            <person name="Costanzo M.C."/>
            <person name="Fitzpatrick D.A."/>
            <person name="de Groot P.W."/>
            <person name="Harris D."/>
            <person name="Hoyer L.L."/>
            <person name="Hube B."/>
            <person name="Klis F.M."/>
            <person name="Kodira C."/>
            <person name="Lennard N."/>
            <person name="Logue M.E."/>
            <person name="Martin R."/>
            <person name="Neiman A.M."/>
            <person name="Nikolaou E."/>
            <person name="Quail M.A."/>
            <person name="Quinn J."/>
            <person name="Santos M.C."/>
            <person name="Schmitzberger F.F."/>
            <person name="Sherlock G."/>
            <person name="Shah P."/>
            <person name="Silverstein K.A."/>
            <person name="Skrzypek M.S."/>
            <person name="Soll D."/>
            <person name="Staggs R."/>
            <person name="Stansfield I."/>
            <person name="Stumpf M.P."/>
            <person name="Sudbery P.E."/>
            <person name="Srikantha T."/>
            <person name="Zeng Q."/>
            <person name="Berman J."/>
            <person name="Berriman M."/>
            <person name="Heitman J."/>
            <person name="Gow N.A."/>
            <person name="Lorenz M.C."/>
            <person name="Birren B.W."/>
            <person name="Kellis M."/>
            <person name="Cuomo C.A."/>
        </authorList>
    </citation>
    <scope>NUCLEOTIDE SEQUENCE [LARGE SCALE GENOMIC DNA]</scope>
    <source>
        <strain evidence="2">ATCC 11503 / BCRC 21390 / CBS 2605 / JCM 1781 / NBRC 1676 / NRRL YB-4239</strain>
    </source>
</reference>
<gene>
    <name evidence="1" type="ORF">LELG_05000</name>
</gene>
<dbReference type="Proteomes" id="UP000001996">
    <property type="component" value="Unassembled WGS sequence"/>
</dbReference>
<dbReference type="EMBL" id="CH981531">
    <property type="protein sequence ID" value="EDK46820.1"/>
    <property type="molecule type" value="Genomic_DNA"/>
</dbReference>
<proteinExistence type="predicted"/>
<dbReference type="InParanoid" id="A5E5W1"/>
<keyword evidence="2" id="KW-1185">Reference proteome</keyword>
<name>A5E5W1_LODEL</name>
<dbReference type="AlphaFoldDB" id="A5E5W1"/>
<protein>
    <submittedName>
        <fullName evidence="1">Uncharacterized protein</fullName>
    </submittedName>
</protein>
<evidence type="ECO:0000313" key="1">
    <source>
        <dbReference type="EMBL" id="EDK46820.1"/>
    </source>
</evidence>